<protein>
    <recommendedName>
        <fullName evidence="4">protein-serine/threonine phosphatase</fullName>
        <ecNumber evidence="4">3.1.3.16</ecNumber>
    </recommendedName>
</protein>
<dbReference type="InterPro" id="IPR015655">
    <property type="entry name" value="PP2C"/>
</dbReference>
<comment type="similarity">
    <text evidence="3">Belongs to the PP2C family.</text>
</comment>
<dbReference type="GO" id="GO:0046872">
    <property type="term" value="F:metal ion binding"/>
    <property type="evidence" value="ECO:0007669"/>
    <property type="project" value="UniProtKB-KW"/>
</dbReference>
<dbReference type="Proteomes" id="UP001418222">
    <property type="component" value="Unassembled WGS sequence"/>
</dbReference>
<comment type="cofactor">
    <cofactor evidence="1">
        <name>Mn(2+)</name>
        <dbReference type="ChEBI" id="CHEBI:29035"/>
    </cofactor>
</comment>
<dbReference type="CDD" id="cd00143">
    <property type="entry name" value="PP2Cc"/>
    <property type="match status" value="1"/>
</dbReference>
<proteinExistence type="inferred from homology"/>
<reference evidence="13 14" key="1">
    <citation type="journal article" date="2022" name="Nat. Plants">
        <title>Genomes of leafy and leafless Platanthera orchids illuminate the evolution of mycoheterotrophy.</title>
        <authorList>
            <person name="Li M.H."/>
            <person name="Liu K.W."/>
            <person name="Li Z."/>
            <person name="Lu H.C."/>
            <person name="Ye Q.L."/>
            <person name="Zhang D."/>
            <person name="Wang J.Y."/>
            <person name="Li Y.F."/>
            <person name="Zhong Z.M."/>
            <person name="Liu X."/>
            <person name="Yu X."/>
            <person name="Liu D.K."/>
            <person name="Tu X.D."/>
            <person name="Liu B."/>
            <person name="Hao Y."/>
            <person name="Liao X.Y."/>
            <person name="Jiang Y.T."/>
            <person name="Sun W.H."/>
            <person name="Chen J."/>
            <person name="Chen Y.Q."/>
            <person name="Ai Y."/>
            <person name="Zhai J.W."/>
            <person name="Wu S.S."/>
            <person name="Zhou Z."/>
            <person name="Hsiao Y.Y."/>
            <person name="Wu W.L."/>
            <person name="Chen Y.Y."/>
            <person name="Lin Y.F."/>
            <person name="Hsu J.L."/>
            <person name="Li C.Y."/>
            <person name="Wang Z.W."/>
            <person name="Zhao X."/>
            <person name="Zhong W.Y."/>
            <person name="Ma X.K."/>
            <person name="Ma L."/>
            <person name="Huang J."/>
            <person name="Chen G.Z."/>
            <person name="Huang M.Z."/>
            <person name="Huang L."/>
            <person name="Peng D.H."/>
            <person name="Luo Y.B."/>
            <person name="Zou S.Q."/>
            <person name="Chen S.P."/>
            <person name="Lan S."/>
            <person name="Tsai W.C."/>
            <person name="Van de Peer Y."/>
            <person name="Liu Z.J."/>
        </authorList>
    </citation>
    <scope>NUCLEOTIDE SEQUENCE [LARGE SCALE GENOMIC DNA]</scope>
    <source>
        <strain evidence="13">Lor287</strain>
    </source>
</reference>
<comment type="catalytic activity">
    <reaction evidence="10">
        <text>O-phospho-L-seryl-[protein] + H2O = L-seryl-[protein] + phosphate</text>
        <dbReference type="Rhea" id="RHEA:20629"/>
        <dbReference type="Rhea" id="RHEA-COMP:9863"/>
        <dbReference type="Rhea" id="RHEA-COMP:11604"/>
        <dbReference type="ChEBI" id="CHEBI:15377"/>
        <dbReference type="ChEBI" id="CHEBI:29999"/>
        <dbReference type="ChEBI" id="CHEBI:43474"/>
        <dbReference type="ChEBI" id="CHEBI:83421"/>
        <dbReference type="EC" id="3.1.3.16"/>
    </reaction>
</comment>
<comment type="cofactor">
    <cofactor evidence="2">
        <name>Mg(2+)</name>
        <dbReference type="ChEBI" id="CHEBI:18420"/>
    </cofactor>
</comment>
<evidence type="ECO:0000256" key="6">
    <source>
        <dbReference type="ARBA" id="ARBA00022801"/>
    </source>
</evidence>
<evidence type="ECO:0000256" key="11">
    <source>
        <dbReference type="ARBA" id="ARBA00048336"/>
    </source>
</evidence>
<dbReference type="GO" id="GO:0009414">
    <property type="term" value="P:response to water deprivation"/>
    <property type="evidence" value="ECO:0007669"/>
    <property type="project" value="UniProtKB-ARBA"/>
</dbReference>
<evidence type="ECO:0000256" key="7">
    <source>
        <dbReference type="ARBA" id="ARBA00022842"/>
    </source>
</evidence>
<keyword evidence="7" id="KW-0460">Magnesium</keyword>
<organism evidence="13 14">
    <name type="scientific">Platanthera zijinensis</name>
    <dbReference type="NCBI Taxonomy" id="2320716"/>
    <lineage>
        <taxon>Eukaryota</taxon>
        <taxon>Viridiplantae</taxon>
        <taxon>Streptophyta</taxon>
        <taxon>Embryophyta</taxon>
        <taxon>Tracheophyta</taxon>
        <taxon>Spermatophyta</taxon>
        <taxon>Magnoliopsida</taxon>
        <taxon>Liliopsida</taxon>
        <taxon>Asparagales</taxon>
        <taxon>Orchidaceae</taxon>
        <taxon>Orchidoideae</taxon>
        <taxon>Orchideae</taxon>
        <taxon>Orchidinae</taxon>
        <taxon>Platanthera</taxon>
    </lineage>
</organism>
<dbReference type="EMBL" id="JBBWWQ010000005">
    <property type="protein sequence ID" value="KAK8947306.1"/>
    <property type="molecule type" value="Genomic_DNA"/>
</dbReference>
<dbReference type="Gene3D" id="3.60.40.10">
    <property type="entry name" value="PPM-type phosphatase domain"/>
    <property type="match status" value="1"/>
</dbReference>
<accession>A0AAP0BSZ5</accession>
<evidence type="ECO:0000256" key="1">
    <source>
        <dbReference type="ARBA" id="ARBA00001936"/>
    </source>
</evidence>
<evidence type="ECO:0000256" key="10">
    <source>
        <dbReference type="ARBA" id="ARBA00047761"/>
    </source>
</evidence>
<evidence type="ECO:0000256" key="4">
    <source>
        <dbReference type="ARBA" id="ARBA00013081"/>
    </source>
</evidence>
<dbReference type="InterPro" id="IPR036457">
    <property type="entry name" value="PPM-type-like_dom_sf"/>
</dbReference>
<keyword evidence="9" id="KW-0464">Manganese</keyword>
<keyword evidence="14" id="KW-1185">Reference proteome</keyword>
<dbReference type="FunFam" id="3.60.40.10:FF:000038">
    <property type="entry name" value="Probable protein phosphatase 2C 34"/>
    <property type="match status" value="1"/>
</dbReference>
<comment type="catalytic activity">
    <reaction evidence="11">
        <text>O-phospho-L-threonyl-[protein] + H2O = L-threonyl-[protein] + phosphate</text>
        <dbReference type="Rhea" id="RHEA:47004"/>
        <dbReference type="Rhea" id="RHEA-COMP:11060"/>
        <dbReference type="Rhea" id="RHEA-COMP:11605"/>
        <dbReference type="ChEBI" id="CHEBI:15377"/>
        <dbReference type="ChEBI" id="CHEBI:30013"/>
        <dbReference type="ChEBI" id="CHEBI:43474"/>
        <dbReference type="ChEBI" id="CHEBI:61977"/>
        <dbReference type="EC" id="3.1.3.16"/>
    </reaction>
</comment>
<evidence type="ECO:0000313" key="14">
    <source>
        <dbReference type="Proteomes" id="UP001418222"/>
    </source>
</evidence>
<comment type="caution">
    <text evidence="13">The sequence shown here is derived from an EMBL/GenBank/DDBJ whole genome shotgun (WGS) entry which is preliminary data.</text>
</comment>
<feature type="domain" description="PPM-type phosphatase" evidence="12">
    <location>
        <begin position="61"/>
        <end position="348"/>
    </location>
</feature>
<evidence type="ECO:0000313" key="13">
    <source>
        <dbReference type="EMBL" id="KAK8947306.1"/>
    </source>
</evidence>
<dbReference type="Pfam" id="PF00481">
    <property type="entry name" value="PP2C"/>
    <property type="match status" value="1"/>
</dbReference>
<evidence type="ECO:0000259" key="12">
    <source>
        <dbReference type="PROSITE" id="PS51746"/>
    </source>
</evidence>
<dbReference type="PANTHER" id="PTHR47992">
    <property type="entry name" value="PROTEIN PHOSPHATASE"/>
    <property type="match status" value="1"/>
</dbReference>
<dbReference type="SUPFAM" id="SSF81606">
    <property type="entry name" value="PP2C-like"/>
    <property type="match status" value="1"/>
</dbReference>
<sequence length="367" mass="40170">MRKLFTLLNECTKALYSGGGATEAATEEGRVSADALIKDALKNHMILKNSGIVSVDGSNCFVSACSQRGDKGFNQDCSIVYKEFGCQEDILFCGIFDGHGSWGHYVAGYIQKSLPSSLLCNWQKTLAMTAIKESNTSINHAEIWKDSFLRSCAAVDKEIQENTKLDSFNSGSTALSIVKQGELLVIANVGDSRAVMATKADDGRLVSVQLTVDFKPNLPQEAERITECNGRVFCLGDEPGVHRVWLPNVEKPGLAMSRAFGDYCLKDYGLISVPEVTQRLITGADQFMVLATDGVWDVVSNQEAVNIVSSTKDRRESARKLVKCAVHAWKRKRRDIALDDCSAVCLFFHSPHPEPIDSVIPMSCGKT</sequence>
<evidence type="ECO:0000256" key="5">
    <source>
        <dbReference type="ARBA" id="ARBA00022723"/>
    </source>
</evidence>
<dbReference type="InterPro" id="IPR001932">
    <property type="entry name" value="PPM-type_phosphatase-like_dom"/>
</dbReference>
<evidence type="ECO:0000256" key="8">
    <source>
        <dbReference type="ARBA" id="ARBA00022912"/>
    </source>
</evidence>
<dbReference type="PROSITE" id="PS51746">
    <property type="entry name" value="PPM_2"/>
    <property type="match status" value="1"/>
</dbReference>
<dbReference type="EC" id="3.1.3.16" evidence="4"/>
<keyword evidence="5" id="KW-0479">Metal-binding</keyword>
<evidence type="ECO:0000256" key="3">
    <source>
        <dbReference type="ARBA" id="ARBA00006702"/>
    </source>
</evidence>
<dbReference type="GO" id="GO:0045926">
    <property type="term" value="P:negative regulation of growth"/>
    <property type="evidence" value="ECO:0007669"/>
    <property type="project" value="UniProtKB-ARBA"/>
</dbReference>
<gene>
    <name evidence="13" type="ORF">KSP39_PZI006419</name>
</gene>
<dbReference type="GO" id="GO:0004722">
    <property type="term" value="F:protein serine/threonine phosphatase activity"/>
    <property type="evidence" value="ECO:0007669"/>
    <property type="project" value="UniProtKB-EC"/>
</dbReference>
<keyword evidence="8" id="KW-0904">Protein phosphatase</keyword>
<keyword evidence="6" id="KW-0378">Hydrolase</keyword>
<dbReference type="AlphaFoldDB" id="A0AAP0BSZ5"/>
<name>A0AAP0BSZ5_9ASPA</name>
<evidence type="ECO:0000256" key="9">
    <source>
        <dbReference type="ARBA" id="ARBA00023211"/>
    </source>
</evidence>
<evidence type="ECO:0000256" key="2">
    <source>
        <dbReference type="ARBA" id="ARBA00001946"/>
    </source>
</evidence>
<dbReference type="SMART" id="SM00332">
    <property type="entry name" value="PP2Cc"/>
    <property type="match status" value="1"/>
</dbReference>